<accession>A0A841NXF8</accession>
<dbReference type="SUPFAM" id="SSF53335">
    <property type="entry name" value="S-adenosyl-L-methionine-dependent methyltransferases"/>
    <property type="match status" value="1"/>
</dbReference>
<dbReference type="CDD" id="cd02440">
    <property type="entry name" value="AdoMet_MTases"/>
    <property type="match status" value="1"/>
</dbReference>
<dbReference type="Gene3D" id="3.40.50.150">
    <property type="entry name" value="Vaccinia Virus protein VP39"/>
    <property type="match status" value="1"/>
</dbReference>
<evidence type="ECO:0000256" key="1">
    <source>
        <dbReference type="ARBA" id="ARBA00022603"/>
    </source>
</evidence>
<evidence type="ECO:0000313" key="5">
    <source>
        <dbReference type="Proteomes" id="UP000556329"/>
    </source>
</evidence>
<evidence type="ECO:0000313" key="4">
    <source>
        <dbReference type="EMBL" id="MBB6407656.1"/>
    </source>
</evidence>
<dbReference type="Proteomes" id="UP000556329">
    <property type="component" value="Unassembled WGS sequence"/>
</dbReference>
<dbReference type="AlphaFoldDB" id="A0A841NXF8"/>
<feature type="domain" description="Methyltransferase" evidence="3">
    <location>
        <begin position="59"/>
        <end position="153"/>
    </location>
</feature>
<dbReference type="PANTHER" id="PTHR43861">
    <property type="entry name" value="TRANS-ACONITATE 2-METHYLTRANSFERASE-RELATED"/>
    <property type="match status" value="1"/>
</dbReference>
<dbReference type="Pfam" id="PF13649">
    <property type="entry name" value="Methyltransf_25"/>
    <property type="match status" value="1"/>
</dbReference>
<dbReference type="InterPro" id="IPR041698">
    <property type="entry name" value="Methyltransf_25"/>
</dbReference>
<reference evidence="4 5" key="1">
    <citation type="submission" date="2020-08" db="EMBL/GenBank/DDBJ databases">
        <title>Genomic Encyclopedia of Type Strains, Phase IV (KMG-IV): sequencing the most valuable type-strain genomes for metagenomic binning, comparative biology and taxonomic classification.</title>
        <authorList>
            <person name="Goeker M."/>
        </authorList>
    </citation>
    <scope>NUCLEOTIDE SEQUENCE [LARGE SCALE GENOMIC DNA]</scope>
    <source>
        <strain evidence="4 5">DSM 100039</strain>
    </source>
</reference>
<dbReference type="RefSeq" id="WP_184870851.1">
    <property type="nucleotide sequence ID" value="NZ_JACHEF010000001.1"/>
</dbReference>
<keyword evidence="2 4" id="KW-0808">Transferase</keyword>
<comment type="caution">
    <text evidence="4">The sequence shown here is derived from an EMBL/GenBank/DDBJ whole genome shotgun (WGS) entry which is preliminary data.</text>
</comment>
<evidence type="ECO:0000256" key="2">
    <source>
        <dbReference type="ARBA" id="ARBA00022679"/>
    </source>
</evidence>
<evidence type="ECO:0000259" key="3">
    <source>
        <dbReference type="Pfam" id="PF13649"/>
    </source>
</evidence>
<dbReference type="GO" id="GO:0032259">
    <property type="term" value="P:methylation"/>
    <property type="evidence" value="ECO:0007669"/>
    <property type="project" value="UniProtKB-KW"/>
</dbReference>
<dbReference type="EMBL" id="JACHEF010000001">
    <property type="protein sequence ID" value="MBB6407656.1"/>
    <property type="molecule type" value="Genomic_DNA"/>
</dbReference>
<protein>
    <submittedName>
        <fullName evidence="4">SAM-dependent methyltransferase</fullName>
    </submittedName>
</protein>
<keyword evidence="5" id="KW-1185">Reference proteome</keyword>
<organism evidence="4 5">
    <name type="scientific">Mesorhizobium sangaii</name>
    <dbReference type="NCBI Taxonomy" id="505389"/>
    <lineage>
        <taxon>Bacteria</taxon>
        <taxon>Pseudomonadati</taxon>
        <taxon>Pseudomonadota</taxon>
        <taxon>Alphaproteobacteria</taxon>
        <taxon>Hyphomicrobiales</taxon>
        <taxon>Phyllobacteriaceae</taxon>
        <taxon>Mesorhizobium</taxon>
    </lineage>
</organism>
<sequence>MHSTTDNVAGHRAKYEHLTSHMPLAEAKKLFVGGGDPDLIGRRELDIVESVRPVAGADIIDVGCGIGRLTRHLVNEPISSYLGLDIIEEILDEARKIATANARFSFAVPKQCIIPAADDTADLVVGFSLITHLLNEEIMEYLWETRRVLREGGIAIFSFLDLTNEEHRASFAGHARQHRHGHGDLLTFTTRETVSILGGLAGFRSVRFLDEASFGQSVAVLS</sequence>
<dbReference type="PANTHER" id="PTHR43861:SF1">
    <property type="entry name" value="TRANS-ACONITATE 2-METHYLTRANSFERASE"/>
    <property type="match status" value="1"/>
</dbReference>
<dbReference type="InterPro" id="IPR029063">
    <property type="entry name" value="SAM-dependent_MTases_sf"/>
</dbReference>
<keyword evidence="1 4" id="KW-0489">Methyltransferase</keyword>
<dbReference type="GO" id="GO:0008168">
    <property type="term" value="F:methyltransferase activity"/>
    <property type="evidence" value="ECO:0007669"/>
    <property type="project" value="UniProtKB-KW"/>
</dbReference>
<gene>
    <name evidence="4" type="ORF">HNQ71_000300</name>
</gene>
<name>A0A841NXF8_9HYPH</name>
<proteinExistence type="predicted"/>